<dbReference type="PIRSF" id="PIRSF028944">
    <property type="entry name" value="Beta_gluc_GBA2"/>
    <property type="match status" value="1"/>
</dbReference>
<dbReference type="InterPro" id="IPR008928">
    <property type="entry name" value="6-hairpin_glycosidase_sf"/>
</dbReference>
<dbReference type="InterPro" id="IPR052566">
    <property type="entry name" value="Non-lysos_glucosylceramidase"/>
</dbReference>
<dbReference type="FunFam" id="1.50.10.10:FF:000006">
    <property type="entry name" value="Non-lysosomal glucosylceramidase"/>
    <property type="match status" value="1"/>
</dbReference>
<comment type="catalytic activity">
    <reaction evidence="1">
        <text>a beta-D-glucosyl-(1&lt;-&gt;1')-N-acylsphing-4-enine + H2O = an N-acylsphing-4-enine + D-glucose</text>
        <dbReference type="Rhea" id="RHEA:13269"/>
        <dbReference type="ChEBI" id="CHEBI:4167"/>
        <dbReference type="ChEBI" id="CHEBI:15377"/>
        <dbReference type="ChEBI" id="CHEBI:22801"/>
        <dbReference type="ChEBI" id="CHEBI:52639"/>
        <dbReference type="EC" id="3.2.1.45"/>
    </reaction>
</comment>
<evidence type="ECO:0000259" key="3">
    <source>
        <dbReference type="Pfam" id="PF12215"/>
    </source>
</evidence>
<dbReference type="PANTHER" id="PTHR12654:SF3">
    <property type="entry name" value="NON-LYSOSOMAL GLUCOSYLCERAMIDASE"/>
    <property type="match status" value="1"/>
</dbReference>
<dbReference type="EMBL" id="LR881470">
    <property type="protein sequence ID" value="CAD5334464.1"/>
    <property type="molecule type" value="Genomic_DNA"/>
</dbReference>
<evidence type="ECO:0000259" key="2">
    <source>
        <dbReference type="Pfam" id="PF04685"/>
    </source>
</evidence>
<dbReference type="GO" id="GO:0005975">
    <property type="term" value="P:carbohydrate metabolic process"/>
    <property type="evidence" value="ECO:0007669"/>
    <property type="project" value="InterPro"/>
</dbReference>
<evidence type="ECO:0000256" key="1">
    <source>
        <dbReference type="PIRNR" id="PIRNR028944"/>
    </source>
</evidence>
<keyword evidence="1" id="KW-0326">Glycosidase</keyword>
<dbReference type="SUPFAM" id="SSF48208">
    <property type="entry name" value="Six-hairpin glycosidases"/>
    <property type="match status" value="1"/>
</dbReference>
<protein>
    <recommendedName>
        <fullName evidence="1">Non-lysosomal glucosylceramidase</fullName>
        <shortName evidence="1">NLGase</shortName>
        <ecNumber evidence="1">3.2.1.45</ecNumber>
    </recommendedName>
</protein>
<dbReference type="InterPro" id="IPR014551">
    <property type="entry name" value="B_Glucosidase_GBA2-typ"/>
</dbReference>
<dbReference type="Pfam" id="PF12215">
    <property type="entry name" value="Glyco_hydr_116N"/>
    <property type="match status" value="1"/>
</dbReference>
<dbReference type="InterPro" id="IPR012341">
    <property type="entry name" value="6hp_glycosidase-like_sf"/>
</dbReference>
<evidence type="ECO:0000313" key="5">
    <source>
        <dbReference type="Proteomes" id="UP000516314"/>
    </source>
</evidence>
<gene>
    <name evidence="4" type="ORF">AT9943_LOCUS21763</name>
</gene>
<keyword evidence="1" id="KW-0443">Lipid metabolism</keyword>
<dbReference type="GO" id="GO:0004348">
    <property type="term" value="F:glucosylceramidase activity"/>
    <property type="evidence" value="ECO:0007669"/>
    <property type="project" value="UniProtKB-EC"/>
</dbReference>
<evidence type="ECO:0000313" key="4">
    <source>
        <dbReference type="EMBL" id="CAD5334464.1"/>
    </source>
</evidence>
<proteinExistence type="inferred from homology"/>
<keyword evidence="1" id="KW-0378">Hydrolase</keyword>
<dbReference type="PANTHER" id="PTHR12654">
    <property type="entry name" value="BILE ACID BETA-GLUCOSIDASE-RELATED"/>
    <property type="match status" value="1"/>
</dbReference>
<comment type="function">
    <text evidence="1">Non-lysosomal glucosylceramidase that catalyzes the hydrolysis of glucosylceramide (GlcCer) to free glucose and ceramide.</text>
</comment>
<feature type="domain" description="Glycosyl-hydrolase family 116 catalytic region" evidence="2">
    <location>
        <begin position="527"/>
        <end position="872"/>
    </location>
</feature>
<comment type="similarity">
    <text evidence="1">Belongs to the non-lysosomal glucosylceramidase family.</text>
</comment>
<sequence>MFEEKIMDIGEDVKPLNSSDTKVDPAVPASLTWQRKIDSDVKAPREFNLSVKEIFQLAPVGIRLWFLCRKEAAKGRLAFIDPFSKHSVTSSHAVPLGGIGAGSIGRSFKGEFQRWQLFPPKCEDEPVLANQFSAFVSRANGKKYSSVLCPRNPKLDKQDSESGIGSWDWNLKGDKSTYHALYPRSWTMYEGEPDPELRIVCRQVSPFIPHNYKESSFPVSVFTFTLHNLGNTPADVTLLFTWANSVGGDSEFSGGHYNSKITMNDGVQGVLLHHKTANGLPSLSYAISAQATDGVSVSACPFFIVSGKQDGITAKDMWQAIKENGSFDHLKASEASMQSDHGSSIGAAVAASVTVLPGESRIVTFSLAWDCPEVQFPSGKIYSRRYTKFYGNNGDAAAQIAHDAILGHSQWESWIEDWQRPILEDKRLPAWYPVTLFNELYYLNSGGTLWTDGSSPVHSLAGVREKKFSLDKSQLGLKNEMDVPYQNDTAISVLEKMASTLEELHASTTSNSAFGTKLLEEGEENIGHFLYLEGIEYRMWNTYDVHFYASFALVMLFPKLELSIQRDFAAAVMLHDPTKVKTLSEGQWVQRKVLGAVPHDLGINDPWFEVNGYTLHNTDRWKDLNPKFVLQVYRDVVATGDKKFASAVWPSVYVAMAYMAQFDKDGDGMIENEGFPDQTYDTWSASGVSAYCGGLWVAALQAASALARVVGDKNSQDYFWSKFQKAKVVYEKKLWNGSYFNYDNSGSQYSSTIQADQLAGQWYARASGLLPIVDEDKARTALEKVYNYNVMKIKDGKRGAVNGMHPNGKVDTASMQSREIWSGVTYALSATMIQEGLVEMAFQTASGTPESWNTVDEYRSLTYMRPLAIWAMQWALTKTSQKQEQLGLEPEQEAELEPSSLMKHDIGFSRVSRLLSLPNEASAKSTLQTLFDYTCRRMMS</sequence>
<dbReference type="InterPro" id="IPR006775">
    <property type="entry name" value="GH116_catalytic"/>
</dbReference>
<dbReference type="Proteomes" id="UP000516314">
    <property type="component" value="Chromosome 5"/>
</dbReference>
<reference evidence="4 5" key="1">
    <citation type="submission" date="2020-09" db="EMBL/GenBank/DDBJ databases">
        <authorList>
            <person name="Ashkenazy H."/>
        </authorList>
    </citation>
    <scope>NUCLEOTIDE SEQUENCE [LARGE SCALE GENOMIC DNA]</scope>
    <source>
        <strain evidence="5">cv. Cdm-0</strain>
    </source>
</reference>
<keyword evidence="1" id="KW-0472">Membrane</keyword>
<name>A0A7G2FI31_ARATH</name>
<dbReference type="Gene3D" id="1.50.10.10">
    <property type="match status" value="1"/>
</dbReference>
<dbReference type="InterPro" id="IPR024462">
    <property type="entry name" value="GH116_N"/>
</dbReference>
<accession>A0A7G2FI31</accession>
<dbReference type="GO" id="GO:0016020">
    <property type="term" value="C:membrane"/>
    <property type="evidence" value="ECO:0007669"/>
    <property type="project" value="InterPro"/>
</dbReference>
<dbReference type="Pfam" id="PF04685">
    <property type="entry name" value="DUF608"/>
    <property type="match status" value="1"/>
</dbReference>
<feature type="domain" description="Glycosyl-hydrolase family 116 N-terminal" evidence="3">
    <location>
        <begin position="93"/>
        <end position="411"/>
    </location>
</feature>
<dbReference type="AlphaFoldDB" id="A0A7G2FI31"/>
<dbReference type="EC" id="3.2.1.45" evidence="1"/>
<organism evidence="4 5">
    <name type="scientific">Arabidopsis thaliana</name>
    <name type="common">Mouse-ear cress</name>
    <dbReference type="NCBI Taxonomy" id="3702"/>
    <lineage>
        <taxon>Eukaryota</taxon>
        <taxon>Viridiplantae</taxon>
        <taxon>Streptophyta</taxon>
        <taxon>Embryophyta</taxon>
        <taxon>Tracheophyta</taxon>
        <taxon>Spermatophyta</taxon>
        <taxon>Magnoliopsida</taxon>
        <taxon>eudicotyledons</taxon>
        <taxon>Gunneridae</taxon>
        <taxon>Pentapetalae</taxon>
        <taxon>rosids</taxon>
        <taxon>malvids</taxon>
        <taxon>Brassicales</taxon>
        <taxon>Brassicaceae</taxon>
        <taxon>Camelineae</taxon>
        <taxon>Arabidopsis</taxon>
    </lineage>
</organism>
<dbReference type="GO" id="GO:0006680">
    <property type="term" value="P:glucosylceramide catabolic process"/>
    <property type="evidence" value="ECO:0007669"/>
    <property type="project" value="InterPro"/>
</dbReference>